<dbReference type="EMBL" id="JBGBZN010000001">
    <property type="protein sequence ID" value="MEY9467832.1"/>
    <property type="molecule type" value="Genomic_DNA"/>
</dbReference>
<comment type="caution">
    <text evidence="1">The sequence shown here is derived from an EMBL/GenBank/DDBJ whole genome shotgun (WGS) entry which is preliminary data.</text>
</comment>
<accession>A0ABV4G7F1</accession>
<organism evidence="1 2">
    <name type="scientific">Bradyrhizobium yuanmingense</name>
    <dbReference type="NCBI Taxonomy" id="108015"/>
    <lineage>
        <taxon>Bacteria</taxon>
        <taxon>Pseudomonadati</taxon>
        <taxon>Pseudomonadota</taxon>
        <taxon>Alphaproteobacteria</taxon>
        <taxon>Hyphomicrobiales</taxon>
        <taxon>Nitrobacteraceae</taxon>
        <taxon>Bradyrhizobium</taxon>
    </lineage>
</organism>
<keyword evidence="2" id="KW-1185">Reference proteome</keyword>
<gene>
    <name evidence="1" type="ORF">ABH992_000231</name>
</gene>
<evidence type="ECO:0000313" key="1">
    <source>
        <dbReference type="EMBL" id="MEY9467832.1"/>
    </source>
</evidence>
<proteinExistence type="predicted"/>
<name>A0ABV4G7F1_9BRAD</name>
<dbReference type="Proteomes" id="UP001565474">
    <property type="component" value="Unassembled WGS sequence"/>
</dbReference>
<dbReference type="RefSeq" id="WP_157785263.1">
    <property type="nucleotide sequence ID" value="NZ_JBGBYH010000001.1"/>
</dbReference>
<sequence>MSANAASVTIRGKIDGHNLLPKLVLGVTLTAGSKIACWSPKACGGKRYTGDAI</sequence>
<reference evidence="1 2" key="1">
    <citation type="submission" date="2024-07" db="EMBL/GenBank/DDBJ databases">
        <title>Genomic Encyclopedia of Type Strains, Phase V (KMG-V): Genome sequencing to study the core and pangenomes of soil and plant-associated prokaryotes.</title>
        <authorList>
            <person name="Whitman W."/>
        </authorList>
    </citation>
    <scope>NUCLEOTIDE SEQUENCE [LARGE SCALE GENOMIC DNA]</scope>
    <source>
        <strain evidence="1 2">USDA 222</strain>
    </source>
</reference>
<protein>
    <submittedName>
        <fullName evidence="1">Uncharacterized protein</fullName>
    </submittedName>
</protein>
<evidence type="ECO:0000313" key="2">
    <source>
        <dbReference type="Proteomes" id="UP001565474"/>
    </source>
</evidence>